<dbReference type="AlphaFoldDB" id="A0A9N9JCT6"/>
<feature type="non-terminal residue" evidence="2">
    <location>
        <position position="89"/>
    </location>
</feature>
<evidence type="ECO:0000313" key="2">
    <source>
        <dbReference type="EMBL" id="CAG8775472.1"/>
    </source>
</evidence>
<sequence length="89" mass="10373">MDIIKEIVRKLKGNRLTDSNQKGFNHEKTIITEHHHSEEEEESSKREDLSEQITIITDPIIIIEDSMDKGLEIFNSEITHKETTILETK</sequence>
<proteinExistence type="predicted"/>
<evidence type="ECO:0000313" key="3">
    <source>
        <dbReference type="Proteomes" id="UP000789508"/>
    </source>
</evidence>
<comment type="caution">
    <text evidence="2">The sequence shown here is derived from an EMBL/GenBank/DDBJ whole genome shotgun (WGS) entry which is preliminary data.</text>
</comment>
<feature type="compositionally biased region" description="Basic and acidic residues" evidence="1">
    <location>
        <begin position="24"/>
        <end position="49"/>
    </location>
</feature>
<dbReference type="Proteomes" id="UP000789508">
    <property type="component" value="Unassembled WGS sequence"/>
</dbReference>
<protein>
    <submittedName>
        <fullName evidence="2">8181_t:CDS:1</fullName>
    </submittedName>
</protein>
<evidence type="ECO:0000256" key="1">
    <source>
        <dbReference type="SAM" id="MobiDB-lite"/>
    </source>
</evidence>
<name>A0A9N9JCT6_9GLOM</name>
<gene>
    <name evidence="2" type="ORF">ALEPTO_LOCUS14376</name>
</gene>
<accession>A0A9N9JCT6</accession>
<keyword evidence="3" id="KW-1185">Reference proteome</keyword>
<feature type="region of interest" description="Disordered" evidence="1">
    <location>
        <begin position="18"/>
        <end position="50"/>
    </location>
</feature>
<reference evidence="2" key="1">
    <citation type="submission" date="2021-06" db="EMBL/GenBank/DDBJ databases">
        <authorList>
            <person name="Kallberg Y."/>
            <person name="Tangrot J."/>
            <person name="Rosling A."/>
        </authorList>
    </citation>
    <scope>NUCLEOTIDE SEQUENCE</scope>
    <source>
        <strain evidence="2">FL130A</strain>
    </source>
</reference>
<dbReference type="EMBL" id="CAJVPS010055354">
    <property type="protein sequence ID" value="CAG8775472.1"/>
    <property type="molecule type" value="Genomic_DNA"/>
</dbReference>
<organism evidence="2 3">
    <name type="scientific">Ambispora leptoticha</name>
    <dbReference type="NCBI Taxonomy" id="144679"/>
    <lineage>
        <taxon>Eukaryota</taxon>
        <taxon>Fungi</taxon>
        <taxon>Fungi incertae sedis</taxon>
        <taxon>Mucoromycota</taxon>
        <taxon>Glomeromycotina</taxon>
        <taxon>Glomeromycetes</taxon>
        <taxon>Archaeosporales</taxon>
        <taxon>Ambisporaceae</taxon>
        <taxon>Ambispora</taxon>
    </lineage>
</organism>